<proteinExistence type="predicted"/>
<evidence type="ECO:0000313" key="1">
    <source>
        <dbReference type="EMBL" id="APS00330.1"/>
    </source>
</evidence>
<dbReference type="EMBL" id="CP016908">
    <property type="protein sequence ID" value="APS00330.1"/>
    <property type="molecule type" value="Genomic_DNA"/>
</dbReference>
<reference evidence="1 2" key="1">
    <citation type="submission" date="2016-08" db="EMBL/GenBank/DDBJ databases">
        <title>Identification and validation of antigenic proteins from Pajaroellobacter abortibovis using de-novo genome sequence assembly and reverse vaccinology.</title>
        <authorList>
            <person name="Welly B.T."/>
            <person name="Miller M.R."/>
            <person name="Stott J.L."/>
            <person name="Blanchard M.T."/>
            <person name="Islas-Trejo A.D."/>
            <person name="O'Rourke S.M."/>
            <person name="Young A.E."/>
            <person name="Medrano J.F."/>
            <person name="Van Eenennaam A.L."/>
        </authorList>
    </citation>
    <scope>NUCLEOTIDE SEQUENCE [LARGE SCALE GENOMIC DNA]</scope>
    <source>
        <strain evidence="1 2">BTF92-0548A/99-0131</strain>
    </source>
</reference>
<name>A0A1L6MXU6_9BACT</name>
<sequence length="75" mass="8647">MQGVLHLQFASAQKNALESKINLNVPFEQLYSELHQQDESLTKDIHVKALLSYVLHDPQKVVRQSNTRSNVYHAF</sequence>
<evidence type="ECO:0000313" key="2">
    <source>
        <dbReference type="Proteomes" id="UP000185544"/>
    </source>
</evidence>
<gene>
    <name evidence="1" type="ORF">BCY86_06300</name>
</gene>
<organism evidence="1 2">
    <name type="scientific">Pajaroellobacter abortibovis</name>
    <dbReference type="NCBI Taxonomy" id="1882918"/>
    <lineage>
        <taxon>Bacteria</taxon>
        <taxon>Pseudomonadati</taxon>
        <taxon>Myxococcota</taxon>
        <taxon>Polyangia</taxon>
        <taxon>Polyangiales</taxon>
        <taxon>Polyangiaceae</taxon>
    </lineage>
</organism>
<dbReference type="AlphaFoldDB" id="A0A1L6MXU6"/>
<dbReference type="Proteomes" id="UP000185544">
    <property type="component" value="Chromosome"/>
</dbReference>
<dbReference type="KEGG" id="pabo:BCY86_06300"/>
<accession>A0A1L6MXU6</accession>
<keyword evidence="2" id="KW-1185">Reference proteome</keyword>
<protein>
    <submittedName>
        <fullName evidence="1">Uncharacterized protein</fullName>
    </submittedName>
</protein>